<protein>
    <recommendedName>
        <fullName evidence="8">Spore coat protein A</fullName>
    </recommendedName>
</protein>
<feature type="domain" description="Plastocyanin-like" evidence="5">
    <location>
        <begin position="208"/>
        <end position="286"/>
    </location>
</feature>
<accession>A0A0H5SJ70</accession>
<dbReference type="PANTHER" id="PTHR48267">
    <property type="entry name" value="CUPREDOXIN SUPERFAMILY PROTEIN"/>
    <property type="match status" value="1"/>
</dbReference>
<evidence type="ECO:0000256" key="2">
    <source>
        <dbReference type="SAM" id="MobiDB-lite"/>
    </source>
</evidence>
<evidence type="ECO:0000259" key="5">
    <source>
        <dbReference type="Pfam" id="PF07732"/>
    </source>
</evidence>
<reference evidence="6 7" key="1">
    <citation type="submission" date="2015-06" db="EMBL/GenBank/DDBJ databases">
        <authorList>
            <person name="Wibberg Daniel"/>
        </authorList>
    </citation>
    <scope>NUCLEOTIDE SEQUENCE [LARGE SCALE GENOMIC DNA]</scope>
    <source>
        <strain evidence="6 7">T3/55T</strain>
    </source>
</reference>
<dbReference type="InterPro" id="IPR011706">
    <property type="entry name" value="Cu-oxidase_C"/>
</dbReference>
<feature type="compositionally biased region" description="Basic residues" evidence="2">
    <location>
        <begin position="8"/>
        <end position="29"/>
    </location>
</feature>
<feature type="region of interest" description="Disordered" evidence="2">
    <location>
        <begin position="1"/>
        <end position="34"/>
    </location>
</feature>
<comment type="similarity">
    <text evidence="1">Belongs to the multicopper oxidase family.</text>
</comment>
<evidence type="ECO:0000259" key="4">
    <source>
        <dbReference type="Pfam" id="PF07731"/>
    </source>
</evidence>
<dbReference type="GO" id="GO:0005507">
    <property type="term" value="F:copper ion binding"/>
    <property type="evidence" value="ECO:0007669"/>
    <property type="project" value="InterPro"/>
</dbReference>
<dbReference type="InterPro" id="IPR011707">
    <property type="entry name" value="Cu-oxidase-like_N"/>
</dbReference>
<dbReference type="InterPro" id="IPR045087">
    <property type="entry name" value="Cu-oxidase_fam"/>
</dbReference>
<evidence type="ECO:0000313" key="6">
    <source>
        <dbReference type="EMBL" id="CRZ35529.1"/>
    </source>
</evidence>
<dbReference type="CDD" id="cd13844">
    <property type="entry name" value="CuRO_1_BOD_CotA_like"/>
    <property type="match status" value="1"/>
</dbReference>
<dbReference type="InterPro" id="IPR001117">
    <property type="entry name" value="Cu-oxidase_2nd"/>
</dbReference>
<name>A0A0H5SJ70_HERHM</name>
<evidence type="ECO:0008006" key="8">
    <source>
        <dbReference type="Google" id="ProtNLM"/>
    </source>
</evidence>
<dbReference type="Pfam" id="PF00394">
    <property type="entry name" value="Cu-oxidase"/>
    <property type="match status" value="1"/>
</dbReference>
<feature type="domain" description="Plastocyanin-like" evidence="4">
    <location>
        <begin position="506"/>
        <end position="616"/>
    </location>
</feature>
<dbReference type="OrthoDB" id="9757546at2"/>
<sequence>MALSNSGKRSHRGRRKLKKNLSKKRRKNLTIKESKELKKLKKFGKIKKSKEPKETPVVRVEKLDPLAIPKYVNKLEKPLTFFPQTVKEKIKKNGEHHIQIQHHYKIDICETMQQILPPGFPKTKVYGYGGFVHDPKTNKLIYHVSSPGSTFEAKRGIPVVVKWKNKIKEPHFLAVDPTLHWANPNGMPMDPPKPWPSFPPGFKNAQWPVPTVTHLHGVEVQSDSDGHPEAWFTHDGKHGPAFVSDTYTYPNTQEPATLWYHDHTLGMTRLNVYAGLAGFYLLRDEKVSKKKFSEQRLDLPSGDYEIPLIIQDKMFNTDGSLLFINEGTTPEENPYWSPGFFGDVIVVNGKAWPNLDVERRQYRFRILNGSNSRFYNLSFSNGMKFTQIGSDGGLLKYPAELQSLLIAPGERADIVVDFSGIEPGTKIVLLNNAPAPYPFGAPPDPETVGQIMQFTVPLDAAKPVKPKELPKVLNYIPTLYADVPRRILTVNDIAASGGIPTMMLLNGQLWTDNVTETPIVGATEDWYIVSLTAGSHPIHLHLIQFQIIGRHNFNVNAYEGEWSRINGPLPLKKPPVAIPVEPFLIGEPIPPAENERGWKDTVIVHPGQVTRIRVRFSPQDVPEGLSQPGENYFSFDPASGVGYVWHCHLLDHEDNEMMRPLKITR</sequence>
<dbReference type="PANTHER" id="PTHR48267:SF1">
    <property type="entry name" value="BILIRUBIN OXIDASE"/>
    <property type="match status" value="1"/>
</dbReference>
<dbReference type="AlphaFoldDB" id="A0A0H5SJ70"/>
<dbReference type="RefSeq" id="WP_103203608.1">
    <property type="nucleotide sequence ID" value="NZ_CVTD020000026.1"/>
</dbReference>
<keyword evidence="7" id="KW-1185">Reference proteome</keyword>
<dbReference type="CDD" id="cd13891">
    <property type="entry name" value="CuRO_3_CotA_like"/>
    <property type="match status" value="1"/>
</dbReference>
<dbReference type="GO" id="GO:0016491">
    <property type="term" value="F:oxidoreductase activity"/>
    <property type="evidence" value="ECO:0007669"/>
    <property type="project" value="InterPro"/>
</dbReference>
<dbReference type="EMBL" id="CVTD020000026">
    <property type="protein sequence ID" value="CRZ35529.1"/>
    <property type="molecule type" value="Genomic_DNA"/>
</dbReference>
<dbReference type="Proteomes" id="UP000236497">
    <property type="component" value="Unassembled WGS sequence"/>
</dbReference>
<evidence type="ECO:0000256" key="1">
    <source>
        <dbReference type="ARBA" id="ARBA00010609"/>
    </source>
</evidence>
<dbReference type="SUPFAM" id="SSF49503">
    <property type="entry name" value="Cupredoxins"/>
    <property type="match status" value="3"/>
</dbReference>
<proteinExistence type="inferred from homology"/>
<dbReference type="CDD" id="cd13868">
    <property type="entry name" value="CuRO_2_CotA_like"/>
    <property type="match status" value="1"/>
</dbReference>
<dbReference type="Pfam" id="PF07732">
    <property type="entry name" value="Cu-oxidase_3"/>
    <property type="match status" value="1"/>
</dbReference>
<gene>
    <name evidence="6" type="ORF">HHT355_2340</name>
</gene>
<feature type="domain" description="Plastocyanin-like" evidence="3">
    <location>
        <begin position="352"/>
        <end position="419"/>
    </location>
</feature>
<dbReference type="InterPro" id="IPR008972">
    <property type="entry name" value="Cupredoxin"/>
</dbReference>
<organism evidence="6 7">
    <name type="scientific">Herbinix hemicellulosilytica</name>
    <dbReference type="NCBI Taxonomy" id="1564487"/>
    <lineage>
        <taxon>Bacteria</taxon>
        <taxon>Bacillati</taxon>
        <taxon>Bacillota</taxon>
        <taxon>Clostridia</taxon>
        <taxon>Lachnospirales</taxon>
        <taxon>Lachnospiraceae</taxon>
        <taxon>Herbinix</taxon>
    </lineage>
</organism>
<evidence type="ECO:0000313" key="7">
    <source>
        <dbReference type="Proteomes" id="UP000236497"/>
    </source>
</evidence>
<dbReference type="Gene3D" id="2.60.40.420">
    <property type="entry name" value="Cupredoxins - blue copper proteins"/>
    <property type="match status" value="3"/>
</dbReference>
<dbReference type="Pfam" id="PF07731">
    <property type="entry name" value="Cu-oxidase_2"/>
    <property type="match status" value="1"/>
</dbReference>
<evidence type="ECO:0000259" key="3">
    <source>
        <dbReference type="Pfam" id="PF00394"/>
    </source>
</evidence>